<gene>
    <name evidence="1" type="ORF">PSNMU_V1.4_AUG-EV-PASAV3_0044240</name>
</gene>
<organism evidence="1 2">
    <name type="scientific">Pseudo-nitzschia multistriata</name>
    <dbReference type="NCBI Taxonomy" id="183589"/>
    <lineage>
        <taxon>Eukaryota</taxon>
        <taxon>Sar</taxon>
        <taxon>Stramenopiles</taxon>
        <taxon>Ochrophyta</taxon>
        <taxon>Bacillariophyta</taxon>
        <taxon>Bacillariophyceae</taxon>
        <taxon>Bacillariophycidae</taxon>
        <taxon>Bacillariales</taxon>
        <taxon>Bacillariaceae</taxon>
        <taxon>Pseudo-nitzschia</taxon>
    </lineage>
</organism>
<dbReference type="Proteomes" id="UP000291116">
    <property type="component" value="Unassembled WGS sequence"/>
</dbReference>
<evidence type="ECO:0000313" key="1">
    <source>
        <dbReference type="EMBL" id="VEU37619.1"/>
    </source>
</evidence>
<name>A0A448Z6F9_9STRA</name>
<proteinExistence type="predicted"/>
<reference evidence="1 2" key="1">
    <citation type="submission" date="2019-01" db="EMBL/GenBank/DDBJ databases">
        <authorList>
            <person name="Ferrante I. M."/>
        </authorList>
    </citation>
    <scope>NUCLEOTIDE SEQUENCE [LARGE SCALE GENOMIC DNA]</scope>
    <source>
        <strain evidence="1 2">B856</strain>
    </source>
</reference>
<dbReference type="EMBL" id="CAACVS010000134">
    <property type="protein sequence ID" value="VEU37619.1"/>
    <property type="molecule type" value="Genomic_DNA"/>
</dbReference>
<accession>A0A448Z6F9</accession>
<evidence type="ECO:0000313" key="2">
    <source>
        <dbReference type="Proteomes" id="UP000291116"/>
    </source>
</evidence>
<dbReference type="AlphaFoldDB" id="A0A448Z6F9"/>
<sequence length="103" mass="11400">METRRSNSRSVSMELLKIGTDLTNLFREAFPRMLSSDPIVDSKVARSQAKTSTSVMAVTVAARGAPVIRARSPNQYPAPWTLSSKEASPRPISCTRTWPLFTM</sequence>
<keyword evidence="2" id="KW-1185">Reference proteome</keyword>
<protein>
    <submittedName>
        <fullName evidence="1">Uncharacterized protein</fullName>
    </submittedName>
</protein>